<organism evidence="1 2">
    <name type="scientific">Candidatus Kapaibacterium thiocyanatum</name>
    <dbReference type="NCBI Taxonomy" id="1895771"/>
    <lineage>
        <taxon>Bacteria</taxon>
        <taxon>Pseudomonadati</taxon>
        <taxon>Candidatus Kapaibacteriota</taxon>
        <taxon>Candidatus Kapaibacteriia</taxon>
        <taxon>Candidatus Kapaibacteriales</taxon>
        <taxon>Candidatus Kapaibacteriaceae</taxon>
        <taxon>Candidatus Kapaibacterium</taxon>
    </lineage>
</organism>
<comment type="caution">
    <text evidence="1">The sequence shown here is derived from an EMBL/GenBank/DDBJ whole genome shotgun (WGS) entry which is preliminary data.</text>
</comment>
<protein>
    <submittedName>
        <fullName evidence="1">Type I-E CRISPR-associated protein Cas6/Cse3/CasE</fullName>
    </submittedName>
</protein>
<dbReference type="Gene3D" id="3.30.70.1210">
    <property type="entry name" value="Crispr-associated protein, domain 2"/>
    <property type="match status" value="1"/>
</dbReference>
<dbReference type="STRING" id="1895771.BGO89_03650"/>
<evidence type="ECO:0000313" key="2">
    <source>
        <dbReference type="Proteomes" id="UP000184233"/>
    </source>
</evidence>
<dbReference type="SMART" id="SM01101">
    <property type="entry name" value="CRISPR_assoc"/>
    <property type="match status" value="1"/>
</dbReference>
<dbReference type="EMBL" id="MKVH01000003">
    <property type="protein sequence ID" value="OJX60680.1"/>
    <property type="molecule type" value="Genomic_DNA"/>
</dbReference>
<dbReference type="Pfam" id="PF08798">
    <property type="entry name" value="CRISPR_assoc"/>
    <property type="match status" value="1"/>
</dbReference>
<accession>A0A1M3L559</accession>
<proteinExistence type="predicted"/>
<evidence type="ECO:0000313" key="1">
    <source>
        <dbReference type="EMBL" id="OJX60680.1"/>
    </source>
</evidence>
<reference evidence="1 2" key="1">
    <citation type="submission" date="2016-09" db="EMBL/GenBank/DDBJ databases">
        <title>Genome-resolved meta-omics ties microbial dynamics to process performance in biotechnology for thiocyanate degradation.</title>
        <authorList>
            <person name="Kantor R.S."/>
            <person name="Huddy R.J."/>
            <person name="Iyer R."/>
            <person name="Thomas B.C."/>
            <person name="Brown C.T."/>
            <person name="Anantharaman K."/>
            <person name="Tringe S."/>
            <person name="Hettich R.L."/>
            <person name="Harrison S.T."/>
            <person name="Banfield J.F."/>
        </authorList>
    </citation>
    <scope>NUCLEOTIDE SEQUENCE [LARGE SCALE GENOMIC DNA]</scope>
    <source>
        <strain evidence="1">59-99</strain>
    </source>
</reference>
<dbReference type="AlphaFoldDB" id="A0A1M3L559"/>
<dbReference type="Gene3D" id="3.30.70.1200">
    <property type="entry name" value="Crispr-associated protein, domain 1"/>
    <property type="match status" value="1"/>
</dbReference>
<name>A0A1M3L559_9BACT</name>
<dbReference type="SUPFAM" id="SSF117987">
    <property type="entry name" value="CRISPR-associated protein"/>
    <property type="match status" value="1"/>
</dbReference>
<dbReference type="Proteomes" id="UP000184233">
    <property type="component" value="Unassembled WGS sequence"/>
</dbReference>
<sequence>MSHHISRVSLRPDVTLAELRRHRILRLDAYGLHQLVWKLAGRHDDQKRDFIYRADNDPDGLPIFTIVSEQPLGSVDDVWNVETKRYNPVIRDGENLAFSLRCNPVKAVYDADNIKLKRRGNRVDIMGSARRSDMANGIRRPRHVLHLEESRLWLDRRGGQNGFAIVADSLVVDNYSVDDHPKDEKKTLSMLDVSGVLQVRDGNAFTSMLLSGLGHARAWGCGLMLVRRQR</sequence>
<dbReference type="NCBIfam" id="TIGR01907">
    <property type="entry name" value="casE_Cse3"/>
    <property type="match status" value="1"/>
</dbReference>
<dbReference type="InterPro" id="IPR010179">
    <property type="entry name" value="CRISPR-assoc_prot_Cse3"/>
</dbReference>
<dbReference type="CDD" id="cd09727">
    <property type="entry name" value="Cas6_I-E"/>
    <property type="match status" value="1"/>
</dbReference>
<gene>
    <name evidence="1" type="ORF">BGO89_03650</name>
</gene>